<comment type="caution">
    <text evidence="2">The sequence shown here is derived from an EMBL/GenBank/DDBJ whole genome shotgun (WGS) entry which is preliminary data.</text>
</comment>
<proteinExistence type="predicted"/>
<feature type="domain" description="Thioredoxin" evidence="1">
    <location>
        <begin position="49"/>
        <end position="203"/>
    </location>
</feature>
<name>A0A1F8EX77_9BACT</name>
<dbReference type="GO" id="GO:0016491">
    <property type="term" value="F:oxidoreductase activity"/>
    <property type="evidence" value="ECO:0007669"/>
    <property type="project" value="InterPro"/>
</dbReference>
<dbReference type="InterPro" id="IPR036249">
    <property type="entry name" value="Thioredoxin-like_sf"/>
</dbReference>
<dbReference type="EMBL" id="MGJJ01000012">
    <property type="protein sequence ID" value="OGN05467.1"/>
    <property type="molecule type" value="Genomic_DNA"/>
</dbReference>
<dbReference type="Gene3D" id="3.40.30.10">
    <property type="entry name" value="Glutaredoxin"/>
    <property type="match status" value="1"/>
</dbReference>
<evidence type="ECO:0000313" key="2">
    <source>
        <dbReference type="EMBL" id="OGN05467.1"/>
    </source>
</evidence>
<organism evidence="2 3">
    <name type="scientific">Candidatus Yanofskybacteria bacterium RIFCSPHIGHO2_01_FULL_44_22</name>
    <dbReference type="NCBI Taxonomy" id="1802669"/>
    <lineage>
        <taxon>Bacteria</taxon>
        <taxon>Candidatus Yanofskyibacteriota</taxon>
    </lineage>
</organism>
<dbReference type="SUPFAM" id="SSF52833">
    <property type="entry name" value="Thioredoxin-like"/>
    <property type="match status" value="1"/>
</dbReference>
<dbReference type="PROSITE" id="PS51352">
    <property type="entry name" value="THIOREDOXIN_2"/>
    <property type="match status" value="1"/>
</dbReference>
<evidence type="ECO:0000259" key="1">
    <source>
        <dbReference type="PROSITE" id="PS51352"/>
    </source>
</evidence>
<dbReference type="GO" id="GO:0016209">
    <property type="term" value="F:antioxidant activity"/>
    <property type="evidence" value="ECO:0007669"/>
    <property type="project" value="InterPro"/>
</dbReference>
<dbReference type="Proteomes" id="UP000177419">
    <property type="component" value="Unassembled WGS sequence"/>
</dbReference>
<dbReference type="InterPro" id="IPR013766">
    <property type="entry name" value="Thioredoxin_domain"/>
</dbReference>
<reference evidence="2 3" key="1">
    <citation type="journal article" date="2016" name="Nat. Commun.">
        <title>Thousands of microbial genomes shed light on interconnected biogeochemical processes in an aquifer system.</title>
        <authorList>
            <person name="Anantharaman K."/>
            <person name="Brown C.T."/>
            <person name="Hug L.A."/>
            <person name="Sharon I."/>
            <person name="Castelle C.J."/>
            <person name="Probst A.J."/>
            <person name="Thomas B.C."/>
            <person name="Singh A."/>
            <person name="Wilkins M.J."/>
            <person name="Karaoz U."/>
            <person name="Brodie E.L."/>
            <person name="Williams K.H."/>
            <person name="Hubbard S.S."/>
            <person name="Banfield J.F."/>
        </authorList>
    </citation>
    <scope>NUCLEOTIDE SEQUENCE [LARGE SCALE GENOMIC DNA]</scope>
</reference>
<dbReference type="InterPro" id="IPR050553">
    <property type="entry name" value="Thioredoxin_ResA/DsbE_sf"/>
</dbReference>
<dbReference type="Pfam" id="PF00578">
    <property type="entry name" value="AhpC-TSA"/>
    <property type="match status" value="1"/>
</dbReference>
<protein>
    <recommendedName>
        <fullName evidence="1">Thioredoxin domain-containing protein</fullName>
    </recommendedName>
</protein>
<sequence length="203" mass="22578">MNSKIKKLLAVGGAASLGTAIWFVANGNPDNNLEETISPTVKEKIYFKEAVGKKAPDFELESINGKIVKLSDYLGKNVVLFFNEGAMCYPACWDQVEKLGSDDRFNTENIAAFSIVTDTRKQWLDIVSKTPSMAKSKIIFDTSRSVSKAYDVLYLDSPMHPGVFPGHTYFIIDKEGAIRFTLDDPNMALANDRLIAEIEKLNK</sequence>
<accession>A0A1F8EX77</accession>
<dbReference type="STRING" id="1802669.A2746_00160"/>
<dbReference type="PANTHER" id="PTHR42852">
    <property type="entry name" value="THIOL:DISULFIDE INTERCHANGE PROTEIN DSBE"/>
    <property type="match status" value="1"/>
</dbReference>
<gene>
    <name evidence="2" type="ORF">A2746_00160</name>
</gene>
<dbReference type="PANTHER" id="PTHR42852:SF13">
    <property type="entry name" value="PROTEIN DIPZ"/>
    <property type="match status" value="1"/>
</dbReference>
<evidence type="ECO:0000313" key="3">
    <source>
        <dbReference type="Proteomes" id="UP000177419"/>
    </source>
</evidence>
<dbReference type="InterPro" id="IPR000866">
    <property type="entry name" value="AhpC/TSA"/>
</dbReference>
<dbReference type="AlphaFoldDB" id="A0A1F8EX77"/>